<dbReference type="PANTHER" id="PTHR12947:SF13">
    <property type="entry name" value="FI19924P1"/>
    <property type="match status" value="1"/>
</dbReference>
<dbReference type="PANTHER" id="PTHR12947">
    <property type="entry name" value="AMSH-LIKE PROTEASE"/>
    <property type="match status" value="1"/>
</dbReference>
<gene>
    <name evidence="1" type="ORF">FA13DRAFT_1721617</name>
</gene>
<comment type="caution">
    <text evidence="1">The sequence shown here is derived from an EMBL/GenBank/DDBJ whole genome shotgun (WGS) entry which is preliminary data.</text>
</comment>
<dbReference type="GO" id="GO:0016020">
    <property type="term" value="C:membrane"/>
    <property type="evidence" value="ECO:0007669"/>
    <property type="project" value="TreeGrafter"/>
</dbReference>
<reference evidence="1 2" key="1">
    <citation type="journal article" date="2019" name="Nat. Ecol. Evol.">
        <title>Megaphylogeny resolves global patterns of mushroom evolution.</title>
        <authorList>
            <person name="Varga T."/>
            <person name="Krizsan K."/>
            <person name="Foldi C."/>
            <person name="Dima B."/>
            <person name="Sanchez-Garcia M."/>
            <person name="Sanchez-Ramirez S."/>
            <person name="Szollosi G.J."/>
            <person name="Szarkandi J.G."/>
            <person name="Papp V."/>
            <person name="Albert L."/>
            <person name="Andreopoulos W."/>
            <person name="Angelini C."/>
            <person name="Antonin V."/>
            <person name="Barry K.W."/>
            <person name="Bougher N.L."/>
            <person name="Buchanan P."/>
            <person name="Buyck B."/>
            <person name="Bense V."/>
            <person name="Catcheside P."/>
            <person name="Chovatia M."/>
            <person name="Cooper J."/>
            <person name="Damon W."/>
            <person name="Desjardin D."/>
            <person name="Finy P."/>
            <person name="Geml J."/>
            <person name="Haridas S."/>
            <person name="Hughes K."/>
            <person name="Justo A."/>
            <person name="Karasinski D."/>
            <person name="Kautmanova I."/>
            <person name="Kiss B."/>
            <person name="Kocsube S."/>
            <person name="Kotiranta H."/>
            <person name="LaButti K.M."/>
            <person name="Lechner B.E."/>
            <person name="Liimatainen K."/>
            <person name="Lipzen A."/>
            <person name="Lukacs Z."/>
            <person name="Mihaltcheva S."/>
            <person name="Morgado L.N."/>
            <person name="Niskanen T."/>
            <person name="Noordeloos M.E."/>
            <person name="Ohm R.A."/>
            <person name="Ortiz-Santana B."/>
            <person name="Ovrebo C."/>
            <person name="Racz N."/>
            <person name="Riley R."/>
            <person name="Savchenko A."/>
            <person name="Shiryaev A."/>
            <person name="Soop K."/>
            <person name="Spirin V."/>
            <person name="Szebenyi C."/>
            <person name="Tomsovsky M."/>
            <person name="Tulloss R.E."/>
            <person name="Uehling J."/>
            <person name="Grigoriev I.V."/>
            <person name="Vagvolgyi C."/>
            <person name="Papp T."/>
            <person name="Martin F.M."/>
            <person name="Miettinen O."/>
            <person name="Hibbett D.S."/>
            <person name="Nagy L.G."/>
        </authorList>
    </citation>
    <scope>NUCLEOTIDE SEQUENCE [LARGE SCALE GENOMIC DNA]</scope>
    <source>
        <strain evidence="1 2">FP101781</strain>
    </source>
</reference>
<sequence>MDEEELVLQFTEERNLITSVGYIPILPNPALCRPWISIPIPGSSGCCQSHSPSFVLLIPLPNFGIFRLTDPPGLDVILTCAEKDAFHPHPDLPIYTDADKGHVHMKSGSLEIVDLR</sequence>
<protein>
    <submittedName>
        <fullName evidence="1">Uncharacterized protein</fullName>
    </submittedName>
</protein>
<evidence type="ECO:0000313" key="1">
    <source>
        <dbReference type="EMBL" id="TEB14211.1"/>
    </source>
</evidence>
<name>A0A4Y7RYV3_COPMI</name>
<dbReference type="EMBL" id="QPFP01000397">
    <property type="protein sequence ID" value="TEB14211.1"/>
    <property type="molecule type" value="Genomic_DNA"/>
</dbReference>
<dbReference type="GO" id="GO:0070536">
    <property type="term" value="P:protein K63-linked deubiquitination"/>
    <property type="evidence" value="ECO:0007669"/>
    <property type="project" value="TreeGrafter"/>
</dbReference>
<keyword evidence="2" id="KW-1185">Reference proteome</keyword>
<dbReference type="AlphaFoldDB" id="A0A4Y7RYV3"/>
<dbReference type="Proteomes" id="UP000298030">
    <property type="component" value="Unassembled WGS sequence"/>
</dbReference>
<accession>A0A4Y7RYV3</accession>
<dbReference type="OrthoDB" id="3640at2759"/>
<organism evidence="1 2">
    <name type="scientific">Coprinellus micaceus</name>
    <name type="common">Glistening ink-cap mushroom</name>
    <name type="synonym">Coprinus micaceus</name>
    <dbReference type="NCBI Taxonomy" id="71717"/>
    <lineage>
        <taxon>Eukaryota</taxon>
        <taxon>Fungi</taxon>
        <taxon>Dikarya</taxon>
        <taxon>Basidiomycota</taxon>
        <taxon>Agaricomycotina</taxon>
        <taxon>Agaricomycetes</taxon>
        <taxon>Agaricomycetidae</taxon>
        <taxon>Agaricales</taxon>
        <taxon>Agaricineae</taxon>
        <taxon>Psathyrellaceae</taxon>
        <taxon>Coprinellus</taxon>
    </lineage>
</organism>
<dbReference type="GO" id="GO:0005768">
    <property type="term" value="C:endosome"/>
    <property type="evidence" value="ECO:0007669"/>
    <property type="project" value="TreeGrafter"/>
</dbReference>
<proteinExistence type="predicted"/>
<evidence type="ECO:0000313" key="2">
    <source>
        <dbReference type="Proteomes" id="UP000298030"/>
    </source>
</evidence>
<dbReference type="Gene3D" id="3.40.140.10">
    <property type="entry name" value="Cytidine Deaminase, domain 2"/>
    <property type="match status" value="1"/>
</dbReference>
<dbReference type="STRING" id="71717.A0A4Y7RYV3"/>
<dbReference type="GO" id="GO:0061578">
    <property type="term" value="F:K63-linked deubiquitinase activity"/>
    <property type="evidence" value="ECO:0007669"/>
    <property type="project" value="TreeGrafter"/>
</dbReference>